<dbReference type="AlphaFoldDB" id="W0F4F8"/>
<evidence type="ECO:0000313" key="1">
    <source>
        <dbReference type="EMBL" id="AHF17960.1"/>
    </source>
</evidence>
<accession>W0F4F8</accession>
<dbReference type="Proteomes" id="UP000003586">
    <property type="component" value="Chromosome"/>
</dbReference>
<protein>
    <submittedName>
        <fullName evidence="1">Uncharacterized protein</fullName>
    </submittedName>
</protein>
<proteinExistence type="predicted"/>
<evidence type="ECO:0000313" key="2">
    <source>
        <dbReference type="Proteomes" id="UP000003586"/>
    </source>
</evidence>
<reference evidence="1 2" key="1">
    <citation type="submission" date="2013-12" db="EMBL/GenBank/DDBJ databases">
        <authorList>
            <consortium name="DOE Joint Genome Institute"/>
            <person name="Eisen J."/>
            <person name="Huntemann M."/>
            <person name="Han J."/>
            <person name="Chen A."/>
            <person name="Kyrpides N."/>
            <person name="Mavromatis K."/>
            <person name="Markowitz V."/>
            <person name="Palaniappan K."/>
            <person name="Ivanova N."/>
            <person name="Schaumberg A."/>
            <person name="Pati A."/>
            <person name="Liolios K."/>
            <person name="Nordberg H.P."/>
            <person name="Cantor M.N."/>
            <person name="Hua S.X."/>
            <person name="Woyke T."/>
        </authorList>
    </citation>
    <scope>NUCLEOTIDE SEQUENCE [LARGE SCALE GENOMIC DNA]</scope>
    <source>
        <strain evidence="2">DSM 19437</strain>
    </source>
</reference>
<dbReference type="EMBL" id="CP007035">
    <property type="protein sequence ID" value="AHF17960.1"/>
    <property type="molecule type" value="Genomic_DNA"/>
</dbReference>
<dbReference type="KEGG" id="nso:NIASO_17655"/>
<gene>
    <name evidence="1" type="ORF">NIASO_17655</name>
</gene>
<sequence>MFLIEVESIGAYSPKIFYTGPLYGLPPTIFSDSLKETALICNFLFFIFCLLK</sequence>
<organism evidence="1 2">
    <name type="scientific">Niabella soli DSM 19437</name>
    <dbReference type="NCBI Taxonomy" id="929713"/>
    <lineage>
        <taxon>Bacteria</taxon>
        <taxon>Pseudomonadati</taxon>
        <taxon>Bacteroidota</taxon>
        <taxon>Chitinophagia</taxon>
        <taxon>Chitinophagales</taxon>
        <taxon>Chitinophagaceae</taxon>
        <taxon>Niabella</taxon>
    </lineage>
</organism>
<dbReference type="HOGENOM" id="CLU_3082294_0_0_10"/>
<keyword evidence="2" id="KW-1185">Reference proteome</keyword>
<name>W0F4F8_9BACT</name>